<proteinExistence type="predicted"/>
<protein>
    <submittedName>
        <fullName evidence="1">Uncharacterized protein</fullName>
    </submittedName>
</protein>
<gene>
    <name evidence="1" type="ORF">HPB49_024566</name>
</gene>
<dbReference type="Proteomes" id="UP000821865">
    <property type="component" value="Chromosome 5"/>
</dbReference>
<dbReference type="EMBL" id="CM023474">
    <property type="protein sequence ID" value="KAH7950489.1"/>
    <property type="molecule type" value="Genomic_DNA"/>
</dbReference>
<keyword evidence="2" id="KW-1185">Reference proteome</keyword>
<organism evidence="1 2">
    <name type="scientific">Dermacentor silvarum</name>
    <name type="common">Tick</name>
    <dbReference type="NCBI Taxonomy" id="543639"/>
    <lineage>
        <taxon>Eukaryota</taxon>
        <taxon>Metazoa</taxon>
        <taxon>Ecdysozoa</taxon>
        <taxon>Arthropoda</taxon>
        <taxon>Chelicerata</taxon>
        <taxon>Arachnida</taxon>
        <taxon>Acari</taxon>
        <taxon>Parasitiformes</taxon>
        <taxon>Ixodida</taxon>
        <taxon>Ixodoidea</taxon>
        <taxon>Ixodidae</taxon>
        <taxon>Rhipicephalinae</taxon>
        <taxon>Dermacentor</taxon>
    </lineage>
</organism>
<evidence type="ECO:0000313" key="2">
    <source>
        <dbReference type="Proteomes" id="UP000821865"/>
    </source>
</evidence>
<accession>A0ACB8CTZ1</accession>
<comment type="caution">
    <text evidence="1">The sequence shown here is derived from an EMBL/GenBank/DDBJ whole genome shotgun (WGS) entry which is preliminary data.</text>
</comment>
<evidence type="ECO:0000313" key="1">
    <source>
        <dbReference type="EMBL" id="KAH7950489.1"/>
    </source>
</evidence>
<reference evidence="1" key="1">
    <citation type="submission" date="2020-05" db="EMBL/GenBank/DDBJ databases">
        <title>Large-scale comparative analyses of tick genomes elucidate their genetic diversity and vector capacities.</title>
        <authorList>
            <person name="Jia N."/>
            <person name="Wang J."/>
            <person name="Shi W."/>
            <person name="Du L."/>
            <person name="Sun Y."/>
            <person name="Zhan W."/>
            <person name="Jiang J."/>
            <person name="Wang Q."/>
            <person name="Zhang B."/>
            <person name="Ji P."/>
            <person name="Sakyi L.B."/>
            <person name="Cui X."/>
            <person name="Yuan T."/>
            <person name="Jiang B."/>
            <person name="Yang W."/>
            <person name="Lam T.T.-Y."/>
            <person name="Chang Q."/>
            <person name="Ding S."/>
            <person name="Wang X."/>
            <person name="Zhu J."/>
            <person name="Ruan X."/>
            <person name="Zhao L."/>
            <person name="Wei J."/>
            <person name="Que T."/>
            <person name="Du C."/>
            <person name="Cheng J."/>
            <person name="Dai P."/>
            <person name="Han X."/>
            <person name="Huang E."/>
            <person name="Gao Y."/>
            <person name="Liu J."/>
            <person name="Shao H."/>
            <person name="Ye R."/>
            <person name="Li L."/>
            <person name="Wei W."/>
            <person name="Wang X."/>
            <person name="Wang C."/>
            <person name="Yang T."/>
            <person name="Huo Q."/>
            <person name="Li W."/>
            <person name="Guo W."/>
            <person name="Chen H."/>
            <person name="Zhou L."/>
            <person name="Ni X."/>
            <person name="Tian J."/>
            <person name="Zhou Y."/>
            <person name="Sheng Y."/>
            <person name="Liu T."/>
            <person name="Pan Y."/>
            <person name="Xia L."/>
            <person name="Li J."/>
            <person name="Zhao F."/>
            <person name="Cao W."/>
        </authorList>
    </citation>
    <scope>NUCLEOTIDE SEQUENCE</scope>
    <source>
        <strain evidence="1">Dsil-2018</strain>
    </source>
</reference>
<sequence>MLQQLLWRLMAPRKSAICWLTWQAPEAASLEIQMDYRMPCTAAEDTTCQIVTSLSLWNEFLCFLGLELRELPRTGRQLGLVCVRNACLPVPTEGRLRQAAAVLYWLLKAHRCVASVHVPQDIDSAEISKLCRAVLCDVLEGNSSVKSLALERSSLVQNEIFGKVLSSLICLEELECSAFSYGSAFPTAVSTLLQTTATLTVLNFTMKHIGATQAQLFLTALKANNSLRELTLDSSTILADPASFVEFLTSSAALQRLSVVGSDYFGDDTLKWVFEGMLKNGTVCSLEADDLTLDAESVELAARMLAGNKVLRRFKVCRLLSLSESPLVRKLALSTVSLNTVSWQKAISQNNTLQYMTLSFNIWNTEYWEPFFRVLSQHKSLEMVTILVREDECGRFPGIMRELKRSGCEEKVSFKAPCSADTFPFPDCKDCSELRAPVGVQTKPRMLPVFQQLSTFSHLKILSLTIVEWEREVCSLLVEYISTTHTLQQLDIQLRPIDFPPESADWWPAISQSFLHNKSIIELGIGVYVDSCEDLECLGDAVIRSSTIRKIRLLKWFSSARLSFLRGLQTGISKNRALCSATLDSEPSSGPWAAVWFAVCDTARRNSGCVARAAQFLSHARCDTLCAAALDRVSRHPAPVAELAEVLSIDKVEAVDMVRQKFRCIEGLHDFMRLAGVVKEQVTCMPRQDGRTQLDGLNQACWSHVRRYLELDDVEYGTATRR</sequence>
<name>A0ACB8CTZ1_DERSI</name>